<dbReference type="InterPro" id="IPR000719">
    <property type="entry name" value="Prot_kinase_dom"/>
</dbReference>
<dbReference type="PROSITE" id="PS00109">
    <property type="entry name" value="PROTEIN_KINASE_TYR"/>
    <property type="match status" value="1"/>
</dbReference>
<dbReference type="PROSITE" id="PS50011">
    <property type="entry name" value="PROTEIN_KINASE_DOM"/>
    <property type="match status" value="1"/>
</dbReference>
<organism evidence="9 10">
    <name type="scientific">Galendromus occidentalis</name>
    <name type="common">western predatory mite</name>
    <dbReference type="NCBI Taxonomy" id="34638"/>
    <lineage>
        <taxon>Eukaryota</taxon>
        <taxon>Metazoa</taxon>
        <taxon>Ecdysozoa</taxon>
        <taxon>Arthropoda</taxon>
        <taxon>Chelicerata</taxon>
        <taxon>Arachnida</taxon>
        <taxon>Acari</taxon>
        <taxon>Parasitiformes</taxon>
        <taxon>Mesostigmata</taxon>
        <taxon>Gamasina</taxon>
        <taxon>Phytoseioidea</taxon>
        <taxon>Phytoseiidae</taxon>
        <taxon>Typhlodrominae</taxon>
        <taxon>Galendromus</taxon>
    </lineage>
</organism>
<dbReference type="GeneID" id="114828119"/>
<evidence type="ECO:0000256" key="2">
    <source>
        <dbReference type="ARBA" id="ARBA00022679"/>
    </source>
</evidence>
<feature type="domain" description="Protein kinase" evidence="8">
    <location>
        <begin position="273"/>
        <end position="535"/>
    </location>
</feature>
<feature type="region of interest" description="Disordered" evidence="7">
    <location>
        <begin position="17"/>
        <end position="151"/>
    </location>
</feature>
<feature type="binding site" evidence="6">
    <location>
        <position position="303"/>
    </location>
    <ligand>
        <name>ATP</name>
        <dbReference type="ChEBI" id="CHEBI:30616"/>
    </ligand>
</feature>
<name>A0AAJ7SEW6_9ACAR</name>
<protein>
    <submittedName>
        <fullName evidence="10">Aurora kinase A-like</fullName>
    </submittedName>
</protein>
<feature type="compositionally biased region" description="Basic and acidic residues" evidence="7">
    <location>
        <begin position="94"/>
        <end position="115"/>
    </location>
</feature>
<dbReference type="PROSITE" id="PS00107">
    <property type="entry name" value="PROTEIN_KINASE_ATP"/>
    <property type="match status" value="1"/>
</dbReference>
<keyword evidence="9" id="KW-1185">Reference proteome</keyword>
<dbReference type="Proteomes" id="UP000694867">
    <property type="component" value="Unplaced"/>
</dbReference>
<evidence type="ECO:0000256" key="5">
    <source>
        <dbReference type="ARBA" id="ARBA00022840"/>
    </source>
</evidence>
<dbReference type="AlphaFoldDB" id="A0AAJ7SEW6"/>
<reference evidence="10" key="1">
    <citation type="submission" date="2025-08" db="UniProtKB">
        <authorList>
            <consortium name="RefSeq"/>
        </authorList>
    </citation>
    <scope>IDENTIFICATION</scope>
</reference>
<dbReference type="Gene3D" id="1.10.510.10">
    <property type="entry name" value="Transferase(Phosphotransferase) domain 1"/>
    <property type="match status" value="1"/>
</dbReference>
<dbReference type="InterPro" id="IPR008266">
    <property type="entry name" value="Tyr_kinase_AS"/>
</dbReference>
<evidence type="ECO:0000313" key="10">
    <source>
        <dbReference type="RefSeq" id="XP_028966806.1"/>
    </source>
</evidence>
<keyword evidence="5 6" id="KW-0067">ATP-binding</keyword>
<keyword evidence="2" id="KW-0808">Transferase</keyword>
<dbReference type="KEGG" id="goe:114828119"/>
<proteinExistence type="predicted"/>
<evidence type="ECO:0000256" key="3">
    <source>
        <dbReference type="ARBA" id="ARBA00022741"/>
    </source>
</evidence>
<feature type="compositionally biased region" description="Polar residues" evidence="7">
    <location>
        <begin position="20"/>
        <end position="36"/>
    </location>
</feature>
<dbReference type="GO" id="GO:0005524">
    <property type="term" value="F:ATP binding"/>
    <property type="evidence" value="ECO:0007669"/>
    <property type="project" value="UniProtKB-UniRule"/>
</dbReference>
<dbReference type="SUPFAM" id="SSF56112">
    <property type="entry name" value="Protein kinase-like (PK-like)"/>
    <property type="match status" value="1"/>
</dbReference>
<keyword evidence="3 6" id="KW-0547">Nucleotide-binding</keyword>
<evidence type="ECO:0000256" key="1">
    <source>
        <dbReference type="ARBA" id="ARBA00022527"/>
    </source>
</evidence>
<evidence type="ECO:0000313" key="9">
    <source>
        <dbReference type="Proteomes" id="UP000694867"/>
    </source>
</evidence>
<dbReference type="InterPro" id="IPR017441">
    <property type="entry name" value="Protein_kinase_ATP_BS"/>
</dbReference>
<dbReference type="PANTHER" id="PTHR24351">
    <property type="entry name" value="RIBOSOMAL PROTEIN S6 KINASE"/>
    <property type="match status" value="1"/>
</dbReference>
<evidence type="ECO:0000256" key="4">
    <source>
        <dbReference type="ARBA" id="ARBA00022777"/>
    </source>
</evidence>
<evidence type="ECO:0000259" key="8">
    <source>
        <dbReference type="PROSITE" id="PS50011"/>
    </source>
</evidence>
<dbReference type="GO" id="GO:0004674">
    <property type="term" value="F:protein serine/threonine kinase activity"/>
    <property type="evidence" value="ECO:0007669"/>
    <property type="project" value="UniProtKB-KW"/>
</dbReference>
<gene>
    <name evidence="10" type="primary">LOC114828119</name>
</gene>
<dbReference type="InterPro" id="IPR011009">
    <property type="entry name" value="Kinase-like_dom_sf"/>
</dbReference>
<accession>A0AAJ7SEW6</accession>
<keyword evidence="4" id="KW-0418">Kinase</keyword>
<dbReference type="Pfam" id="PF00069">
    <property type="entry name" value="Pkinase"/>
    <property type="match status" value="1"/>
</dbReference>
<evidence type="ECO:0000256" key="6">
    <source>
        <dbReference type="PROSITE-ProRule" id="PRU10141"/>
    </source>
</evidence>
<dbReference type="RefSeq" id="XP_028966806.1">
    <property type="nucleotide sequence ID" value="XM_029110973.1"/>
</dbReference>
<evidence type="ECO:0000256" key="7">
    <source>
        <dbReference type="SAM" id="MobiDB-lite"/>
    </source>
</evidence>
<keyword evidence="1" id="KW-0723">Serine/threonine-protein kinase</keyword>
<sequence>MSLRPKFAAAKRVGFALKHASSSKPDSRDGSGSISNRGAELFAHEAKIPANYRSGRHGNSAIPLNVKPTKRPYPRNKPIQDSLIRSARKAKTNLLEHDNPVPSSKRRELNSREEAESGATKARRGPRSEKDIEAMNPSDGSSKETSRGYRRSAVKSILKVHNKGSRSPGSKVHGVVPIIRECSAEANLRNEVRQFLNTLPTPSSLPATERRILSELSEPEKPNFCSSLRSFFTFFEHKIHDVRYAAEFYDVDLRRVWLNPKFRDDFRIGPGSLVMERKIGSGSFGVVYCAESKKKYAIKCVRKKATKIEEGFKMQEKEFYVWRGTAGHPNIVSLYAAFETARAYCYVMDYVKTGSLHRVLRKTRLPDDVTRKIAAQLAHALHTVHALGCLHRDISCSNILITPSFDVLLSDFGISFVGLSAKTRCGSLAYMAPEVIACRTSGPGADWWSYGIVLFTMFEGMTPLSLYVKRWNIDLNRLSKQNRYEVAKNATVPINPLLEKGKRLLLKDLFRENPSERLGARNKMNFQPFREHEYFRGIDWTELDNALSRILKNRSKVPFI</sequence>